<dbReference type="InterPro" id="IPR035897">
    <property type="entry name" value="Toll_tir_struct_dom_sf"/>
</dbReference>
<organism evidence="2 3">
    <name type="scientific">Rotaria sordida</name>
    <dbReference type="NCBI Taxonomy" id="392033"/>
    <lineage>
        <taxon>Eukaryota</taxon>
        <taxon>Metazoa</taxon>
        <taxon>Spiralia</taxon>
        <taxon>Gnathifera</taxon>
        <taxon>Rotifera</taxon>
        <taxon>Eurotatoria</taxon>
        <taxon>Bdelloidea</taxon>
        <taxon>Philodinida</taxon>
        <taxon>Philodinidae</taxon>
        <taxon>Rotaria</taxon>
    </lineage>
</organism>
<comment type="caution">
    <text evidence="2">The sequence shown here is derived from an EMBL/GenBank/DDBJ whole genome shotgun (WGS) entry which is preliminary data.</text>
</comment>
<dbReference type="SUPFAM" id="SSF48371">
    <property type="entry name" value="ARM repeat"/>
    <property type="match status" value="1"/>
</dbReference>
<evidence type="ECO:0000259" key="1">
    <source>
        <dbReference type="Pfam" id="PF13676"/>
    </source>
</evidence>
<dbReference type="Pfam" id="PF13676">
    <property type="entry name" value="TIR_2"/>
    <property type="match status" value="1"/>
</dbReference>
<reference evidence="2" key="1">
    <citation type="submission" date="2021-02" db="EMBL/GenBank/DDBJ databases">
        <authorList>
            <person name="Nowell W R."/>
        </authorList>
    </citation>
    <scope>NUCLEOTIDE SEQUENCE</scope>
</reference>
<protein>
    <recommendedName>
        <fullName evidence="1">TIR domain-containing protein</fullName>
    </recommendedName>
</protein>
<dbReference type="InterPro" id="IPR011989">
    <property type="entry name" value="ARM-like"/>
</dbReference>
<evidence type="ECO:0000313" key="2">
    <source>
        <dbReference type="EMBL" id="CAF3539446.1"/>
    </source>
</evidence>
<feature type="domain" description="TIR" evidence="1">
    <location>
        <begin position="701"/>
        <end position="818"/>
    </location>
</feature>
<dbReference type="GO" id="GO:0007165">
    <property type="term" value="P:signal transduction"/>
    <property type="evidence" value="ECO:0007669"/>
    <property type="project" value="InterPro"/>
</dbReference>
<accession>A0A818JDX8</accession>
<dbReference type="AlphaFoldDB" id="A0A818JDX8"/>
<dbReference type="InterPro" id="IPR000157">
    <property type="entry name" value="TIR_dom"/>
</dbReference>
<dbReference type="PANTHER" id="PTHR46270">
    <property type="entry name" value="ARMADILLO-TYPE FOLD-RELATED"/>
    <property type="match status" value="1"/>
</dbReference>
<dbReference type="Gene3D" id="3.40.50.10140">
    <property type="entry name" value="Toll/interleukin-1 receptor homology (TIR) domain"/>
    <property type="match status" value="1"/>
</dbReference>
<evidence type="ECO:0000313" key="3">
    <source>
        <dbReference type="Proteomes" id="UP000663823"/>
    </source>
</evidence>
<gene>
    <name evidence="2" type="ORF">OTI717_LOCUS3729</name>
</gene>
<dbReference type="Proteomes" id="UP000663823">
    <property type="component" value="Unassembled WGS sequence"/>
</dbReference>
<sequence length="1039" mass="120323">MREGYRPDGWLGFMIGSRVYVDFGRFDFNIACEKLITEISHQRKQSLPSKSANMTQHEKPIEIISNKLEIATTHDYNVFSMHTKCNNIMDQFYTTHRNQQESFPWYHQPYRVEPMKPSYAFTNSQYSSSRQTSFHKSIINKDPKTISNSELANLLDHHPKELKKMRRKHPQQQLPILMDFLLTVCRVPKSTLLSVAQHNFFSSLQTPFSDLLQRWCRSSSLTDDEISMFRSIVKLIKRFNKATDAVELLPSWLLDSTFLNTIANCLTNIGTSKNFLNDKNNRLLKYFTRLIEIYTYYQECLNDENDSDKDTLVLLLDPILQCLTSSQYINTFTNLSQDKKSMTNIEKFFLLKCPSFLISYNGSRLEQIMEKLLSTMLPQYAGLLDKVVPSAHNWKRSMIRSVQYLLKTINHGANQFQINAKLVKKHLPLIDHVLTLLDEPIFYNNLQETLSNPETVFVDTASSFLVDMTSEPTILAEINRSHMTPAFLRLTSCEYEPLVRNVHTLIAYTTREEDIKEMRNPGQLLETIMKSLKTTLDQPMEDRSDQEKLFETLKGLVQHDQMKDEIIKQNAIPFLLECTNKLDDKAQILAFEILWSLTFREEGALALRSNRNFLNKIQTISKDSNSEPLKKAVDGLVWKLVREPESLERLAKRQAEEQNAANNMVETITEVIIDSTGQKQLVTRRVSSVAPDERIFQYDMMISYCHADKDLIYKINQYLVDQGFKIWIDLNNMYGPAMNAMADAVENSEFVIMCMSDSYKRSTYCQAEAEYAFNCKRRLLPLIVREGYRPDGWLGFMIGSRIYVDFGRFDFNTACEKLMTEIKHQRKQPLPSKPVTISQQEKPTEIISNKLEIVTTTHDHNALSMYTNRKSTSNFIRKYVNEWEESDVLDFLFTEHLNELMPICKTMDGQALIQLYGMCKSQSGQTFILLNDELKSTYNTKLSITVYTRFLSAMEQKLAASPLTPYLILSELPGNTGTTTSQEYISYAPRTSMINQASLQYQSYADQPYDLTFTSNTSSQQLLRALEYHDPNLKKLISF</sequence>
<name>A0A818JDX8_9BILA</name>
<dbReference type="EMBL" id="CAJOAX010000207">
    <property type="protein sequence ID" value="CAF3539446.1"/>
    <property type="molecule type" value="Genomic_DNA"/>
</dbReference>
<dbReference type="PANTHER" id="PTHR46270:SF2">
    <property type="entry name" value="TIR DOMAIN-CONTAINING PROTEIN"/>
    <property type="match status" value="1"/>
</dbReference>
<dbReference type="Gene3D" id="1.25.10.10">
    <property type="entry name" value="Leucine-rich Repeat Variant"/>
    <property type="match status" value="1"/>
</dbReference>
<dbReference type="InterPro" id="IPR016024">
    <property type="entry name" value="ARM-type_fold"/>
</dbReference>
<dbReference type="SUPFAM" id="SSF52200">
    <property type="entry name" value="Toll/Interleukin receptor TIR domain"/>
    <property type="match status" value="1"/>
</dbReference>
<proteinExistence type="predicted"/>